<evidence type="ECO:0000313" key="2">
    <source>
        <dbReference type="EMBL" id="SLM46955.1"/>
    </source>
</evidence>
<proteinExistence type="predicted"/>
<dbReference type="SMART" id="SM00567">
    <property type="entry name" value="EZ_HEAT"/>
    <property type="match status" value="9"/>
</dbReference>
<dbReference type="KEGG" id="nja:NSJP_0783"/>
<dbReference type="Gene3D" id="1.25.10.10">
    <property type="entry name" value="Leucine-rich Repeat Variant"/>
    <property type="match status" value="4"/>
</dbReference>
<accession>A0A1W1I1T3</accession>
<reference evidence="2 3" key="1">
    <citation type="submission" date="2017-03" db="EMBL/GenBank/DDBJ databases">
        <authorList>
            <person name="Afonso C.L."/>
            <person name="Miller P.J."/>
            <person name="Scott M.A."/>
            <person name="Spackman E."/>
            <person name="Goraichik I."/>
            <person name="Dimitrov K.M."/>
            <person name="Suarez D.L."/>
            <person name="Swayne D.E."/>
        </authorList>
    </citation>
    <scope>NUCLEOTIDE SEQUENCE [LARGE SCALE GENOMIC DNA]</scope>
    <source>
        <strain evidence="2">Genome sequencing of Nitrospira japonica strain NJ11</strain>
    </source>
</reference>
<dbReference type="EMBL" id="LT828648">
    <property type="protein sequence ID" value="SLM46955.1"/>
    <property type="molecule type" value="Genomic_DNA"/>
</dbReference>
<gene>
    <name evidence="2" type="ORF">NSJP_0783</name>
</gene>
<dbReference type="InterPro" id="IPR016024">
    <property type="entry name" value="ARM-type_fold"/>
</dbReference>
<organism evidence="2 3">
    <name type="scientific">Nitrospira japonica</name>
    <dbReference type="NCBI Taxonomy" id="1325564"/>
    <lineage>
        <taxon>Bacteria</taxon>
        <taxon>Pseudomonadati</taxon>
        <taxon>Nitrospirota</taxon>
        <taxon>Nitrospiria</taxon>
        <taxon>Nitrospirales</taxon>
        <taxon>Nitrospiraceae</taxon>
        <taxon>Nitrospira</taxon>
    </lineage>
</organism>
<keyword evidence="3" id="KW-1185">Reference proteome</keyword>
<dbReference type="GO" id="GO:0016491">
    <property type="term" value="F:oxidoreductase activity"/>
    <property type="evidence" value="ECO:0007669"/>
    <property type="project" value="TreeGrafter"/>
</dbReference>
<evidence type="ECO:0000313" key="3">
    <source>
        <dbReference type="Proteomes" id="UP000192042"/>
    </source>
</evidence>
<dbReference type="Pfam" id="PF03130">
    <property type="entry name" value="HEAT_PBS"/>
    <property type="match status" value="3"/>
</dbReference>
<dbReference type="AlphaFoldDB" id="A0A1W1I1T3"/>
<dbReference type="OrthoDB" id="3464935at2"/>
<dbReference type="Pfam" id="PF13646">
    <property type="entry name" value="HEAT_2"/>
    <property type="match status" value="2"/>
</dbReference>
<dbReference type="Proteomes" id="UP000192042">
    <property type="component" value="Chromosome I"/>
</dbReference>
<dbReference type="PANTHER" id="PTHR12697:SF5">
    <property type="entry name" value="DEOXYHYPUSINE HYDROXYLASE"/>
    <property type="match status" value="1"/>
</dbReference>
<comment type="function">
    <text evidence="1">Catalyzes the hydroxylation of the N(6)-(4-aminobutyl)-L-lysine intermediate produced by deoxyhypusine synthase/DHPS on a critical lysine of the eukaryotic translation initiation factor 5A/eIF-5A. This is the second step of the post-translational modification of that lysine into an unusual amino acid residue named hypusine. Hypusination is unique to mature eIF-5A factor and is essential for its function.</text>
</comment>
<dbReference type="InterPro" id="IPR004155">
    <property type="entry name" value="PBS_lyase_HEAT"/>
</dbReference>
<dbReference type="STRING" id="1325564.NSJP_0783"/>
<sequence>MADAVAEQIAALKDEDWAIREEAAAMLGTLRDPRAVAPLVLMLQDSDRAVREAAIGSLTAIGAPSVPALGLCLSDSHLAVQEAASAVLACIADERVLAQLLAALGNKDWIVRMHAAKALGRIKNSEAVEPLIPLLQDKVKAVREETTAALVAIGDAAIPSLLTALADADWLVRLHAVEALGKMKSSAAVEPLLSALFNDRDAAVREDIVRALGQIGDGRAVEFLMLAMKEPGLRLLAVEALGQIGDQRAVPVLIKVLEGSDQPPDSRVIAGCGDNWSEEMVTMAAAARALGALGDEAAIPSLIRALRHTITRADAAGSLAYFGSKVIAPLLTMLSQETDENLRFHVNETLTKVGWRPGRV</sequence>
<name>A0A1W1I1T3_9BACT</name>
<dbReference type="SUPFAM" id="SSF48371">
    <property type="entry name" value="ARM repeat"/>
    <property type="match status" value="2"/>
</dbReference>
<dbReference type="RefSeq" id="WP_080885561.1">
    <property type="nucleotide sequence ID" value="NZ_LT828648.1"/>
</dbReference>
<evidence type="ECO:0008006" key="4">
    <source>
        <dbReference type="Google" id="ProtNLM"/>
    </source>
</evidence>
<protein>
    <recommendedName>
        <fullName evidence="4">HEAT repeat domain-containing protein</fullName>
    </recommendedName>
</protein>
<dbReference type="InterPro" id="IPR011989">
    <property type="entry name" value="ARM-like"/>
</dbReference>
<dbReference type="PANTHER" id="PTHR12697">
    <property type="entry name" value="PBS LYASE HEAT-LIKE PROTEIN"/>
    <property type="match status" value="1"/>
</dbReference>
<dbReference type="InterPro" id="IPR021133">
    <property type="entry name" value="HEAT_type_2"/>
</dbReference>
<evidence type="ECO:0000256" key="1">
    <source>
        <dbReference type="ARBA" id="ARBA00045876"/>
    </source>
</evidence>
<dbReference type="PROSITE" id="PS50077">
    <property type="entry name" value="HEAT_REPEAT"/>
    <property type="match status" value="1"/>
</dbReference>